<keyword evidence="12" id="KW-1185">Reference proteome</keyword>
<keyword evidence="2 8" id="KW-0963">Cytoplasm</keyword>
<dbReference type="NCBIfam" id="TIGR02432">
    <property type="entry name" value="lysidine_TilS_N"/>
    <property type="match status" value="1"/>
</dbReference>
<comment type="similarity">
    <text evidence="8">Belongs to the tRNA(Ile)-lysidine synthase family.</text>
</comment>
<evidence type="ECO:0000256" key="5">
    <source>
        <dbReference type="ARBA" id="ARBA00022741"/>
    </source>
</evidence>
<evidence type="ECO:0000259" key="10">
    <source>
        <dbReference type="SMART" id="SM00977"/>
    </source>
</evidence>
<evidence type="ECO:0000256" key="1">
    <source>
        <dbReference type="ARBA" id="ARBA00004496"/>
    </source>
</evidence>
<reference evidence="11" key="1">
    <citation type="submission" date="2022-11" db="EMBL/GenBank/DDBJ databases">
        <title>High-quality draft genome sequence of Galbibacter sp. strain CMA-7.</title>
        <authorList>
            <person name="Wei L."/>
            <person name="Dong C."/>
            <person name="Shao Z."/>
        </authorList>
    </citation>
    <scope>NUCLEOTIDE SEQUENCE</scope>
    <source>
        <strain evidence="11">CMA-7</strain>
    </source>
</reference>
<proteinExistence type="inferred from homology"/>
<dbReference type="InterPro" id="IPR011063">
    <property type="entry name" value="TilS/TtcA_N"/>
</dbReference>
<dbReference type="EMBL" id="JAPMUA010000002">
    <property type="protein sequence ID" value="MDG3585362.1"/>
    <property type="molecule type" value="Genomic_DNA"/>
</dbReference>
<name>A0ABT6FQ21_9FLAO</name>
<evidence type="ECO:0000256" key="6">
    <source>
        <dbReference type="ARBA" id="ARBA00022840"/>
    </source>
</evidence>
<comment type="caution">
    <text evidence="11">The sequence shown here is derived from an EMBL/GenBank/DDBJ whole genome shotgun (WGS) entry which is preliminary data.</text>
</comment>
<keyword evidence="5 8" id="KW-0547">Nucleotide-binding</keyword>
<comment type="subcellular location">
    <subcellularLocation>
        <location evidence="1 8">Cytoplasm</location>
    </subcellularLocation>
</comment>
<feature type="coiled-coil region" evidence="9">
    <location>
        <begin position="210"/>
        <end position="237"/>
    </location>
</feature>
<dbReference type="HAMAP" id="MF_01161">
    <property type="entry name" value="tRNA_Ile_lys_synt"/>
    <property type="match status" value="1"/>
</dbReference>
<comment type="function">
    <text evidence="8">Ligates lysine onto the cytidine present at position 34 of the AUA codon-specific tRNA(Ile) that contains the anticodon CAU, in an ATP-dependent manner. Cytidine is converted to lysidine, thus changing the amino acid specificity of the tRNA from methionine to isoleucine.</text>
</comment>
<evidence type="ECO:0000256" key="8">
    <source>
        <dbReference type="HAMAP-Rule" id="MF_01161"/>
    </source>
</evidence>
<accession>A0ABT6FQ21</accession>
<evidence type="ECO:0000256" key="4">
    <source>
        <dbReference type="ARBA" id="ARBA00022694"/>
    </source>
</evidence>
<evidence type="ECO:0000313" key="11">
    <source>
        <dbReference type="EMBL" id="MDG3585362.1"/>
    </source>
</evidence>
<comment type="domain">
    <text evidence="8">The N-terminal region contains the highly conserved SGGXDS motif, predicted to be a P-loop motif involved in ATP binding.</text>
</comment>
<dbReference type="SMART" id="SM00977">
    <property type="entry name" value="TilS_C"/>
    <property type="match status" value="1"/>
</dbReference>
<dbReference type="EC" id="6.3.4.19" evidence="8"/>
<dbReference type="Pfam" id="PF11734">
    <property type="entry name" value="TilS_C"/>
    <property type="match status" value="1"/>
</dbReference>
<evidence type="ECO:0000313" key="12">
    <source>
        <dbReference type="Proteomes" id="UP001153642"/>
    </source>
</evidence>
<dbReference type="RefSeq" id="WP_277899368.1">
    <property type="nucleotide sequence ID" value="NZ_JAPMUA010000002.1"/>
</dbReference>
<dbReference type="Proteomes" id="UP001153642">
    <property type="component" value="Unassembled WGS sequence"/>
</dbReference>
<dbReference type="GO" id="GO:0032267">
    <property type="term" value="F:tRNA(Ile)-lysidine synthase activity"/>
    <property type="evidence" value="ECO:0007669"/>
    <property type="project" value="UniProtKB-EC"/>
</dbReference>
<keyword evidence="9" id="KW-0175">Coiled coil</keyword>
<keyword evidence="6 8" id="KW-0067">ATP-binding</keyword>
<dbReference type="NCBIfam" id="TIGR02433">
    <property type="entry name" value="lysidine_TilS_C"/>
    <property type="match status" value="1"/>
</dbReference>
<dbReference type="Gene3D" id="3.40.50.620">
    <property type="entry name" value="HUPs"/>
    <property type="match status" value="1"/>
</dbReference>
<dbReference type="InterPro" id="IPR012094">
    <property type="entry name" value="tRNA_Ile_lys_synt"/>
</dbReference>
<evidence type="ECO:0000256" key="2">
    <source>
        <dbReference type="ARBA" id="ARBA00022490"/>
    </source>
</evidence>
<dbReference type="CDD" id="cd01992">
    <property type="entry name" value="TilS_N"/>
    <property type="match status" value="1"/>
</dbReference>
<evidence type="ECO:0000256" key="9">
    <source>
        <dbReference type="SAM" id="Coils"/>
    </source>
</evidence>
<dbReference type="InterPro" id="IPR012796">
    <property type="entry name" value="Lysidine-tRNA-synth_C"/>
</dbReference>
<sequence length="438" mass="51265">MLEKFHHHINGHLSFLSSSRIAVAVSGGIDSMVLLYLFHQLKMDVCVLHCNFQLRGAVSDADEQFIQKQAKKYGIPFYSVRFDTNAYVEKYKTSTQIAARDLRYKWFEEQKDVLNFDYLCTAHHADDSLETFLINLSRGTGLQGLTGIPEVNNYIVRPLLLFSREEIQEFAIHNNILWREDSSNAETKYLRNKLRHDIIPKLKEINPALLNNFKRTVENLKGDAKLIENNIVKLRSDIFIEENDKIIIEIDKLKSLSPRLTYLFYLFADYGFTEPNEIEDILQSQSGKQLLSETHRLVKDRDSIIITPVDFQNKEEIYCIYEENSRLTTPINLSIDLVDHINTSNPCTVYVDKEKLKFPLKLRKWKNGDYFYPFGMQGKKKISKYFKDEKFSLPDKEQQWLLCNNNNEIIWVIGHRADNRYKVTEKTKQIIKIESVDA</sequence>
<evidence type="ECO:0000256" key="7">
    <source>
        <dbReference type="ARBA" id="ARBA00048539"/>
    </source>
</evidence>
<dbReference type="InterPro" id="IPR014729">
    <property type="entry name" value="Rossmann-like_a/b/a_fold"/>
</dbReference>
<dbReference type="SUPFAM" id="SSF52402">
    <property type="entry name" value="Adenine nucleotide alpha hydrolases-like"/>
    <property type="match status" value="1"/>
</dbReference>
<comment type="catalytic activity">
    <reaction evidence="7 8">
        <text>cytidine(34) in tRNA(Ile2) + L-lysine + ATP = lysidine(34) in tRNA(Ile2) + AMP + diphosphate + H(+)</text>
        <dbReference type="Rhea" id="RHEA:43744"/>
        <dbReference type="Rhea" id="RHEA-COMP:10625"/>
        <dbReference type="Rhea" id="RHEA-COMP:10670"/>
        <dbReference type="ChEBI" id="CHEBI:15378"/>
        <dbReference type="ChEBI" id="CHEBI:30616"/>
        <dbReference type="ChEBI" id="CHEBI:32551"/>
        <dbReference type="ChEBI" id="CHEBI:33019"/>
        <dbReference type="ChEBI" id="CHEBI:82748"/>
        <dbReference type="ChEBI" id="CHEBI:83665"/>
        <dbReference type="ChEBI" id="CHEBI:456215"/>
        <dbReference type="EC" id="6.3.4.19"/>
    </reaction>
</comment>
<keyword evidence="3 8" id="KW-0436">Ligase</keyword>
<dbReference type="PANTHER" id="PTHR43033">
    <property type="entry name" value="TRNA(ILE)-LYSIDINE SYNTHASE-RELATED"/>
    <property type="match status" value="1"/>
</dbReference>
<feature type="domain" description="Lysidine-tRNA(Ile) synthetase C-terminal" evidence="10">
    <location>
        <begin position="360"/>
        <end position="433"/>
    </location>
</feature>
<organism evidence="11 12">
    <name type="scientific">Galbibacter pacificus</name>
    <dbReference type="NCBI Taxonomy" id="2996052"/>
    <lineage>
        <taxon>Bacteria</taxon>
        <taxon>Pseudomonadati</taxon>
        <taxon>Bacteroidota</taxon>
        <taxon>Flavobacteriia</taxon>
        <taxon>Flavobacteriales</taxon>
        <taxon>Flavobacteriaceae</taxon>
        <taxon>Galbibacter</taxon>
    </lineage>
</organism>
<protein>
    <recommendedName>
        <fullName evidence="8">tRNA(Ile)-lysidine synthase</fullName>
        <ecNumber evidence="8">6.3.4.19</ecNumber>
    </recommendedName>
    <alternativeName>
        <fullName evidence="8">tRNA(Ile)-2-lysyl-cytidine synthase</fullName>
    </alternativeName>
    <alternativeName>
        <fullName evidence="8">tRNA(Ile)-lysidine synthetase</fullName>
    </alternativeName>
</protein>
<dbReference type="InterPro" id="IPR012795">
    <property type="entry name" value="tRNA_Ile_lys_synt_N"/>
</dbReference>
<keyword evidence="4 8" id="KW-0819">tRNA processing</keyword>
<feature type="binding site" evidence="8">
    <location>
        <begin position="26"/>
        <end position="31"/>
    </location>
    <ligand>
        <name>ATP</name>
        <dbReference type="ChEBI" id="CHEBI:30616"/>
    </ligand>
</feature>
<evidence type="ECO:0000256" key="3">
    <source>
        <dbReference type="ARBA" id="ARBA00022598"/>
    </source>
</evidence>
<dbReference type="PANTHER" id="PTHR43033:SF1">
    <property type="entry name" value="TRNA(ILE)-LYSIDINE SYNTHASE-RELATED"/>
    <property type="match status" value="1"/>
</dbReference>
<dbReference type="Pfam" id="PF01171">
    <property type="entry name" value="ATP_bind_3"/>
    <property type="match status" value="1"/>
</dbReference>
<dbReference type="SUPFAM" id="SSF56037">
    <property type="entry name" value="PheT/TilS domain"/>
    <property type="match status" value="1"/>
</dbReference>
<gene>
    <name evidence="8 11" type="primary">tilS</name>
    <name evidence="11" type="ORF">OSR52_05725</name>
</gene>